<accession>A0A060T373</accession>
<name>A0A060T373_BLAAD</name>
<evidence type="ECO:0000256" key="1">
    <source>
        <dbReference type="ARBA" id="ARBA00022443"/>
    </source>
</evidence>
<dbReference type="SMART" id="SM00326">
    <property type="entry name" value="SH3"/>
    <property type="match status" value="1"/>
</dbReference>
<evidence type="ECO:0000313" key="5">
    <source>
        <dbReference type="EMBL" id="CDP33347.1"/>
    </source>
</evidence>
<evidence type="ECO:0000256" key="2">
    <source>
        <dbReference type="PROSITE-ProRule" id="PRU00192"/>
    </source>
</evidence>
<gene>
    <name evidence="5" type="ORF">GNLVRS02_ARAD1A07392g</name>
</gene>
<dbReference type="SUPFAM" id="SSF50044">
    <property type="entry name" value="SH3-domain"/>
    <property type="match status" value="1"/>
</dbReference>
<dbReference type="Gene3D" id="2.30.30.40">
    <property type="entry name" value="SH3 Domains"/>
    <property type="match status" value="1"/>
</dbReference>
<feature type="region of interest" description="Disordered" evidence="3">
    <location>
        <begin position="33"/>
        <end position="60"/>
    </location>
</feature>
<dbReference type="AlphaFoldDB" id="A0A060T373"/>
<dbReference type="InterPro" id="IPR001452">
    <property type="entry name" value="SH3_domain"/>
</dbReference>
<reference evidence="5" key="1">
    <citation type="submission" date="2014-02" db="EMBL/GenBank/DDBJ databases">
        <authorList>
            <person name="Genoscope - CEA"/>
        </authorList>
    </citation>
    <scope>NUCLEOTIDE SEQUENCE</scope>
    <source>
        <strain evidence="5">LS3</strain>
    </source>
</reference>
<evidence type="ECO:0000259" key="4">
    <source>
        <dbReference type="PROSITE" id="PS50002"/>
    </source>
</evidence>
<proteinExistence type="predicted"/>
<feature type="domain" description="SH3" evidence="4">
    <location>
        <begin position="87"/>
        <end position="148"/>
    </location>
</feature>
<protein>
    <submittedName>
        <fullName evidence="5">ARAD1A07392p</fullName>
    </submittedName>
</protein>
<keyword evidence="1 2" id="KW-0728">SH3 domain</keyword>
<sequence length="187" mass="21044">MANMIPQFQSALSYTDVKDFAYPEFHPLHYGVPQVPPSASVTEEGEPPNDGPPWSEDDDLASPVIKATDVGDRISREYEFSVASADEIHGRAIALFDFTPENDNEVPLKEGQIIWVSYRHGQGWLVAEDAETGETGLVPEEYVELIPNHEARRIQEERRLASDDRLSQFDRLDLNDADPDSTHDSNY</sequence>
<evidence type="ECO:0000256" key="3">
    <source>
        <dbReference type="SAM" id="MobiDB-lite"/>
    </source>
</evidence>
<dbReference type="FunFam" id="2.30.30.40:FF:000283">
    <property type="entry name" value="NAP1-binding protein 2"/>
    <property type="match status" value="1"/>
</dbReference>
<reference evidence="5" key="2">
    <citation type="submission" date="2014-06" db="EMBL/GenBank/DDBJ databases">
        <title>The complete genome of Blastobotrys (Arxula) adeninivorans LS3 - a yeast of biotechnological interest.</title>
        <authorList>
            <person name="Kunze G."/>
            <person name="Gaillardin C."/>
            <person name="Czernicka M."/>
            <person name="Durrens P."/>
            <person name="Martin T."/>
            <person name="Boer E."/>
            <person name="Gabaldon T."/>
            <person name="Cruz J."/>
            <person name="Talla E."/>
            <person name="Marck C."/>
            <person name="Goffeau A."/>
            <person name="Barbe V."/>
            <person name="Baret P."/>
            <person name="Baronian K."/>
            <person name="Beier S."/>
            <person name="Bleykasten C."/>
            <person name="Bode R."/>
            <person name="Casaregola S."/>
            <person name="Despons L."/>
            <person name="Fairhead C."/>
            <person name="Giersberg M."/>
            <person name="Gierski P."/>
            <person name="Hahnel U."/>
            <person name="Hartmann A."/>
            <person name="Jankowska D."/>
            <person name="Jubin C."/>
            <person name="Jung P."/>
            <person name="Lafontaine I."/>
            <person name="Leh-Louis V."/>
            <person name="Lemaire M."/>
            <person name="Marcet-Houben M."/>
            <person name="Mascher M."/>
            <person name="Morel G."/>
            <person name="Richard G.-F."/>
            <person name="Riechen J."/>
            <person name="Sacerdot C."/>
            <person name="Sarkar A."/>
            <person name="Savel G."/>
            <person name="Schacherer J."/>
            <person name="Sherman D."/>
            <person name="Straub M.-L."/>
            <person name="Stein N."/>
            <person name="Thierry A."/>
            <person name="Trautwein-Schult A."/>
            <person name="Westhof E."/>
            <person name="Worch S."/>
            <person name="Dujon B."/>
            <person name="Souciet J.-L."/>
            <person name="Wincker P."/>
            <person name="Scholz U."/>
            <person name="Neuveglise N."/>
        </authorList>
    </citation>
    <scope>NUCLEOTIDE SEQUENCE</scope>
    <source>
        <strain evidence="5">LS3</strain>
    </source>
</reference>
<dbReference type="PROSITE" id="PS50002">
    <property type="entry name" value="SH3"/>
    <property type="match status" value="1"/>
</dbReference>
<organism evidence="5">
    <name type="scientific">Blastobotrys adeninivorans</name>
    <name type="common">Yeast</name>
    <name type="synonym">Arxula adeninivorans</name>
    <dbReference type="NCBI Taxonomy" id="409370"/>
    <lineage>
        <taxon>Eukaryota</taxon>
        <taxon>Fungi</taxon>
        <taxon>Dikarya</taxon>
        <taxon>Ascomycota</taxon>
        <taxon>Saccharomycotina</taxon>
        <taxon>Dipodascomycetes</taxon>
        <taxon>Dipodascales</taxon>
        <taxon>Trichomonascaceae</taxon>
        <taxon>Blastobotrys</taxon>
    </lineage>
</organism>
<dbReference type="Pfam" id="PF00018">
    <property type="entry name" value="SH3_1"/>
    <property type="match status" value="1"/>
</dbReference>
<dbReference type="EMBL" id="HG937691">
    <property type="protein sequence ID" value="CDP33347.1"/>
    <property type="molecule type" value="Genomic_DNA"/>
</dbReference>
<dbReference type="PhylomeDB" id="A0A060T373"/>
<dbReference type="InterPro" id="IPR036028">
    <property type="entry name" value="SH3-like_dom_sf"/>
</dbReference>